<protein>
    <recommendedName>
        <fullName evidence="5">biotin--[biotin carboxyl-carrier protein] ligase</fullName>
        <ecNumber evidence="5">6.3.4.15</ecNumber>
    </recommendedName>
</protein>
<dbReference type="GO" id="GO:0005737">
    <property type="term" value="C:cytoplasm"/>
    <property type="evidence" value="ECO:0007669"/>
    <property type="project" value="TreeGrafter"/>
</dbReference>
<keyword evidence="4" id="KW-0092">Biotin</keyword>
<dbReference type="InterPro" id="IPR003142">
    <property type="entry name" value="BPL_C"/>
</dbReference>
<gene>
    <name evidence="8" type="ORF">H7F51_12725</name>
</gene>
<proteinExistence type="predicted"/>
<evidence type="ECO:0000256" key="4">
    <source>
        <dbReference type="ARBA" id="ARBA00023267"/>
    </source>
</evidence>
<dbReference type="PANTHER" id="PTHR12835">
    <property type="entry name" value="BIOTIN PROTEIN LIGASE"/>
    <property type="match status" value="1"/>
</dbReference>
<dbReference type="NCBIfam" id="TIGR00121">
    <property type="entry name" value="birA_ligase"/>
    <property type="match status" value="1"/>
</dbReference>
<accession>A0A7X1KM90</accession>
<keyword evidence="9" id="KW-1185">Reference proteome</keyword>
<dbReference type="SUPFAM" id="SSF55681">
    <property type="entry name" value="Class II aaRS and biotin synthetases"/>
    <property type="match status" value="1"/>
</dbReference>
<name>A0A7X1KM90_9SPHN</name>
<comment type="catalytic activity">
    <reaction evidence="6">
        <text>biotin + L-lysyl-[protein] + ATP = N(6)-biotinyl-L-lysyl-[protein] + AMP + diphosphate + H(+)</text>
        <dbReference type="Rhea" id="RHEA:11756"/>
        <dbReference type="Rhea" id="RHEA-COMP:9752"/>
        <dbReference type="Rhea" id="RHEA-COMP:10505"/>
        <dbReference type="ChEBI" id="CHEBI:15378"/>
        <dbReference type="ChEBI" id="CHEBI:29969"/>
        <dbReference type="ChEBI" id="CHEBI:30616"/>
        <dbReference type="ChEBI" id="CHEBI:33019"/>
        <dbReference type="ChEBI" id="CHEBI:57586"/>
        <dbReference type="ChEBI" id="CHEBI:83144"/>
        <dbReference type="ChEBI" id="CHEBI:456215"/>
        <dbReference type="EC" id="6.3.4.15"/>
    </reaction>
</comment>
<dbReference type="EC" id="6.3.4.15" evidence="5"/>
<comment type="caution">
    <text evidence="8">The sequence shown here is derived from an EMBL/GenBank/DDBJ whole genome shotgun (WGS) entry which is preliminary data.</text>
</comment>
<sequence>MIEFIAETGSTNADLAARIERGEQLAEGHWLVADRQTAGRGRQGRAWFDGSGNFMGSTWVAASLGDPPLPSLALVAGLALHAASSEWLDPVHIAFLKWPNDLMIGGAKLAGILLERAGGGVVVGIGVNLAVAPAIDARETAALADYGAEPERDHFAHTLAVAFGRELALWRSEGLAPLIARWLAAAHPPGTHLAVGEPGEIPIRGTFAGLDPQGALILDLADGTRQTIHAGEVRLA</sequence>
<dbReference type="InterPro" id="IPR045864">
    <property type="entry name" value="aa-tRNA-synth_II/BPL/LPL"/>
</dbReference>
<keyword evidence="3" id="KW-0067">ATP-binding</keyword>
<dbReference type="PANTHER" id="PTHR12835:SF5">
    <property type="entry name" value="BIOTIN--PROTEIN LIGASE"/>
    <property type="match status" value="1"/>
</dbReference>
<evidence type="ECO:0000256" key="6">
    <source>
        <dbReference type="ARBA" id="ARBA00047846"/>
    </source>
</evidence>
<evidence type="ECO:0000256" key="2">
    <source>
        <dbReference type="ARBA" id="ARBA00022741"/>
    </source>
</evidence>
<dbReference type="SUPFAM" id="SSF50037">
    <property type="entry name" value="C-terminal domain of transcriptional repressors"/>
    <property type="match status" value="1"/>
</dbReference>
<dbReference type="InterPro" id="IPR008988">
    <property type="entry name" value="Transcriptional_repressor_C"/>
</dbReference>
<dbReference type="Pfam" id="PF02237">
    <property type="entry name" value="BPL_C"/>
    <property type="match status" value="1"/>
</dbReference>
<dbReference type="EMBL" id="JACLAW010000009">
    <property type="protein sequence ID" value="MBC2666386.1"/>
    <property type="molecule type" value="Genomic_DNA"/>
</dbReference>
<dbReference type="GO" id="GO:0004077">
    <property type="term" value="F:biotin--[biotin carboxyl-carrier protein] ligase activity"/>
    <property type="evidence" value="ECO:0007669"/>
    <property type="project" value="UniProtKB-EC"/>
</dbReference>
<dbReference type="RefSeq" id="WP_185664686.1">
    <property type="nucleotide sequence ID" value="NZ_JACLAW010000009.1"/>
</dbReference>
<dbReference type="PROSITE" id="PS51733">
    <property type="entry name" value="BPL_LPL_CATALYTIC"/>
    <property type="match status" value="1"/>
</dbReference>
<dbReference type="Pfam" id="PF03099">
    <property type="entry name" value="BPL_LplA_LipB"/>
    <property type="match status" value="1"/>
</dbReference>
<keyword evidence="1 8" id="KW-0436">Ligase</keyword>
<evidence type="ECO:0000256" key="5">
    <source>
        <dbReference type="ARBA" id="ARBA00024227"/>
    </source>
</evidence>
<organism evidence="8 9">
    <name type="scientific">Novosphingobium flavum</name>
    <dbReference type="NCBI Taxonomy" id="1778672"/>
    <lineage>
        <taxon>Bacteria</taxon>
        <taxon>Pseudomonadati</taxon>
        <taxon>Pseudomonadota</taxon>
        <taxon>Alphaproteobacteria</taxon>
        <taxon>Sphingomonadales</taxon>
        <taxon>Sphingomonadaceae</taxon>
        <taxon>Novosphingobium</taxon>
    </lineage>
</organism>
<feature type="domain" description="BPL/LPL catalytic" evidence="7">
    <location>
        <begin position="1"/>
        <end position="171"/>
    </location>
</feature>
<dbReference type="GO" id="GO:0005524">
    <property type="term" value="F:ATP binding"/>
    <property type="evidence" value="ECO:0007669"/>
    <property type="project" value="UniProtKB-KW"/>
</dbReference>
<evidence type="ECO:0000313" key="8">
    <source>
        <dbReference type="EMBL" id="MBC2666386.1"/>
    </source>
</evidence>
<dbReference type="AlphaFoldDB" id="A0A7X1KM90"/>
<dbReference type="InterPro" id="IPR004143">
    <property type="entry name" value="BPL_LPL_catalytic"/>
</dbReference>
<evidence type="ECO:0000256" key="1">
    <source>
        <dbReference type="ARBA" id="ARBA00022598"/>
    </source>
</evidence>
<reference evidence="8 9" key="1">
    <citation type="submission" date="2020-08" db="EMBL/GenBank/DDBJ databases">
        <title>The genome sequence of type strain Novosphingobium flavum NBRC 111647.</title>
        <authorList>
            <person name="Liu Y."/>
        </authorList>
    </citation>
    <scope>NUCLEOTIDE SEQUENCE [LARGE SCALE GENOMIC DNA]</scope>
    <source>
        <strain evidence="8 9">NBRC 111647</strain>
    </source>
</reference>
<dbReference type="InterPro" id="IPR004408">
    <property type="entry name" value="Biotin_CoA_COase_ligase"/>
</dbReference>
<evidence type="ECO:0000259" key="7">
    <source>
        <dbReference type="PROSITE" id="PS51733"/>
    </source>
</evidence>
<evidence type="ECO:0000256" key="3">
    <source>
        <dbReference type="ARBA" id="ARBA00022840"/>
    </source>
</evidence>
<keyword evidence="2" id="KW-0547">Nucleotide-binding</keyword>
<evidence type="ECO:0000313" key="9">
    <source>
        <dbReference type="Proteomes" id="UP000566813"/>
    </source>
</evidence>
<dbReference type="Gene3D" id="2.30.30.100">
    <property type="match status" value="1"/>
</dbReference>
<dbReference type="Gene3D" id="3.30.930.10">
    <property type="entry name" value="Bira Bifunctional Protein, Domain 2"/>
    <property type="match status" value="1"/>
</dbReference>
<dbReference type="Proteomes" id="UP000566813">
    <property type="component" value="Unassembled WGS sequence"/>
</dbReference>